<feature type="domain" description="Type I restriction modification DNA specificity" evidence="4">
    <location>
        <begin position="206"/>
        <end position="373"/>
    </location>
</feature>
<proteinExistence type="inferred from homology"/>
<keyword evidence="3" id="KW-0238">DNA-binding</keyword>
<comment type="similarity">
    <text evidence="1">Belongs to the type-I restriction system S methylase family.</text>
</comment>
<evidence type="ECO:0000313" key="5">
    <source>
        <dbReference type="EMBL" id="MDQ0222299.1"/>
    </source>
</evidence>
<accession>A0ABT9YQM1</accession>
<protein>
    <submittedName>
        <fullName evidence="5">Type I restriction enzyme S subunit</fullName>
        <ecNumber evidence="5">3.1.21.3</ecNumber>
    </submittedName>
</protein>
<dbReference type="EC" id="3.1.21.3" evidence="5"/>
<name>A0ABT9YQM1_9STRE</name>
<reference evidence="5 6" key="1">
    <citation type="submission" date="2023-07" db="EMBL/GenBank/DDBJ databases">
        <title>Genomic Encyclopedia of Type Strains, Phase IV (KMG-IV): sequencing the most valuable type-strain genomes for metagenomic binning, comparative biology and taxonomic classification.</title>
        <authorList>
            <person name="Goeker M."/>
        </authorList>
    </citation>
    <scope>NUCLEOTIDE SEQUENCE [LARGE SCALE GENOMIC DNA]</scope>
    <source>
        <strain evidence="5 6">DSM 105143</strain>
    </source>
</reference>
<dbReference type="InterPro" id="IPR052021">
    <property type="entry name" value="Type-I_RS_S_subunit"/>
</dbReference>
<dbReference type="RefSeq" id="WP_307121507.1">
    <property type="nucleotide sequence ID" value="NZ_JAUSTM010000006.1"/>
</dbReference>
<evidence type="ECO:0000256" key="1">
    <source>
        <dbReference type="ARBA" id="ARBA00010923"/>
    </source>
</evidence>
<dbReference type="PANTHER" id="PTHR30408">
    <property type="entry name" value="TYPE-1 RESTRICTION ENZYME ECOKI SPECIFICITY PROTEIN"/>
    <property type="match status" value="1"/>
</dbReference>
<feature type="domain" description="Type I restriction modification DNA specificity" evidence="4">
    <location>
        <begin position="17"/>
        <end position="164"/>
    </location>
</feature>
<evidence type="ECO:0000256" key="3">
    <source>
        <dbReference type="ARBA" id="ARBA00023125"/>
    </source>
</evidence>
<keyword evidence="6" id="KW-1185">Reference proteome</keyword>
<dbReference type="SUPFAM" id="SSF116734">
    <property type="entry name" value="DNA methylase specificity domain"/>
    <property type="match status" value="2"/>
</dbReference>
<dbReference type="Pfam" id="PF01420">
    <property type="entry name" value="Methylase_S"/>
    <property type="match status" value="2"/>
</dbReference>
<organism evidence="5 6">
    <name type="scientific">Streptococcus moroccensis</name>
    <dbReference type="NCBI Taxonomy" id="1451356"/>
    <lineage>
        <taxon>Bacteria</taxon>
        <taxon>Bacillati</taxon>
        <taxon>Bacillota</taxon>
        <taxon>Bacilli</taxon>
        <taxon>Lactobacillales</taxon>
        <taxon>Streptococcaceae</taxon>
        <taxon>Streptococcus</taxon>
    </lineage>
</organism>
<evidence type="ECO:0000256" key="2">
    <source>
        <dbReference type="ARBA" id="ARBA00022747"/>
    </source>
</evidence>
<dbReference type="EMBL" id="JAUSTM010000006">
    <property type="protein sequence ID" value="MDQ0222299.1"/>
    <property type="molecule type" value="Genomic_DNA"/>
</dbReference>
<keyword evidence="5" id="KW-0378">Hydrolase</keyword>
<dbReference type="InterPro" id="IPR000055">
    <property type="entry name" value="Restrct_endonuc_typeI_TRD"/>
</dbReference>
<dbReference type="PANTHER" id="PTHR30408:SF13">
    <property type="entry name" value="TYPE I RESTRICTION ENZYME HINDI SPECIFICITY SUBUNIT"/>
    <property type="match status" value="1"/>
</dbReference>
<gene>
    <name evidence="5" type="ORF">J2S23_000850</name>
</gene>
<comment type="caution">
    <text evidence="5">The sequence shown here is derived from an EMBL/GenBank/DDBJ whole genome shotgun (WGS) entry which is preliminary data.</text>
</comment>
<dbReference type="InterPro" id="IPR044946">
    <property type="entry name" value="Restrct_endonuc_typeI_TRD_sf"/>
</dbReference>
<dbReference type="GO" id="GO:0009035">
    <property type="term" value="F:type I site-specific deoxyribonuclease activity"/>
    <property type="evidence" value="ECO:0007669"/>
    <property type="project" value="UniProtKB-EC"/>
</dbReference>
<evidence type="ECO:0000259" key="4">
    <source>
        <dbReference type="Pfam" id="PF01420"/>
    </source>
</evidence>
<evidence type="ECO:0000313" key="6">
    <source>
        <dbReference type="Proteomes" id="UP001223079"/>
    </source>
</evidence>
<keyword evidence="2" id="KW-0680">Restriction system</keyword>
<dbReference type="Gene3D" id="1.10.287.1120">
    <property type="entry name" value="Bipartite methylase S protein"/>
    <property type="match status" value="1"/>
</dbReference>
<dbReference type="Gene3D" id="3.90.220.20">
    <property type="entry name" value="DNA methylase specificity domains"/>
    <property type="match status" value="2"/>
</dbReference>
<dbReference type="Proteomes" id="UP001223079">
    <property type="component" value="Unassembled WGS sequence"/>
</dbReference>
<sequence length="385" mass="43972">MTNKNIPQLRFKEFEDEWEINLQLGETIKKQFKGKAKLDQLNAGTVMYLDANALNGDIPFMSNAEHDTEANDVLIMWDGSNAGKVFTGFEGALGSTLKGYKIKDENNSSFIFYHLLKHQQKIYEQYRTPNIPHVIKNFTEAFKISSPALPEQSAIGSLFQTLDELLSAYKDNLANYQAFKATMLSKMFPKAGQATPEVRLDGSDEMWEEKKLSEIAIFNPKAQLPKVFKYVDLESVVGTNLISYRIEKIEVAPSRAQRLAQKGDIFFQTVRPYQKNNYLFSTNETDWVFSTGYAQLRPKIDNRFLFNSMQRDEFVNTVLLNCTGTSYPAINSKDLSKLKVYVPNIDEQRAIGAFFANLDDLIASQQAKITELETLKKKLLQDMFF</sequence>